<evidence type="ECO:0000313" key="2">
    <source>
        <dbReference type="Proteomes" id="UP000035579"/>
    </source>
</evidence>
<dbReference type="EMBL" id="CP011509">
    <property type="protein sequence ID" value="AKJ07222.1"/>
    <property type="molecule type" value="Genomic_DNA"/>
</dbReference>
<reference evidence="1 2" key="1">
    <citation type="submission" date="2015-05" db="EMBL/GenBank/DDBJ databases">
        <title>Genome assembly of Archangium gephyra DSM 2261.</title>
        <authorList>
            <person name="Sharma G."/>
            <person name="Subramanian S."/>
        </authorList>
    </citation>
    <scope>NUCLEOTIDE SEQUENCE [LARGE SCALE GENOMIC DNA]</scope>
    <source>
        <strain evidence="1 2">DSM 2261</strain>
    </source>
</reference>
<protein>
    <submittedName>
        <fullName evidence="1">Uncharacterized protein</fullName>
    </submittedName>
</protein>
<organism evidence="1 2">
    <name type="scientific">Archangium gephyra</name>
    <dbReference type="NCBI Taxonomy" id="48"/>
    <lineage>
        <taxon>Bacteria</taxon>
        <taxon>Pseudomonadati</taxon>
        <taxon>Myxococcota</taxon>
        <taxon>Myxococcia</taxon>
        <taxon>Myxococcales</taxon>
        <taxon>Cystobacterineae</taxon>
        <taxon>Archangiaceae</taxon>
        <taxon>Archangium</taxon>
    </lineage>
</organism>
<gene>
    <name evidence="1" type="ORF">AA314_08848</name>
</gene>
<sequence length="50" mass="5465">MKLNFSANALFSSGVSKLTPRMTAFFSSYCLLWSRNPQPWAVQPGVSALG</sequence>
<proteinExistence type="predicted"/>
<dbReference type="Proteomes" id="UP000035579">
    <property type="component" value="Chromosome"/>
</dbReference>
<dbReference type="AlphaFoldDB" id="A0AAC8QG99"/>
<dbReference type="KEGG" id="age:AA314_08848"/>
<name>A0AAC8QG99_9BACT</name>
<evidence type="ECO:0000313" key="1">
    <source>
        <dbReference type="EMBL" id="AKJ07222.1"/>
    </source>
</evidence>
<accession>A0AAC8QG99</accession>